<accession>A0A9P5TC17</accession>
<reference evidence="2" key="2">
    <citation type="journal article" date="2020" name="Nat. Commun.">
        <title>Large-scale genome sequencing of mycorrhizal fungi provides insights into the early evolution of symbiotic traits.</title>
        <authorList>
            <person name="Miyauchi S."/>
            <person name="Kiss E."/>
            <person name="Kuo A."/>
            <person name="Drula E."/>
            <person name="Kohler A."/>
            <person name="Sanchez-Garcia M."/>
            <person name="Morin E."/>
            <person name="Andreopoulos B."/>
            <person name="Barry K.W."/>
            <person name="Bonito G."/>
            <person name="Buee M."/>
            <person name="Carver A."/>
            <person name="Chen C."/>
            <person name="Cichocki N."/>
            <person name="Clum A."/>
            <person name="Culley D."/>
            <person name="Crous P.W."/>
            <person name="Fauchery L."/>
            <person name="Girlanda M."/>
            <person name="Hayes R.D."/>
            <person name="Keri Z."/>
            <person name="LaButti K."/>
            <person name="Lipzen A."/>
            <person name="Lombard V."/>
            <person name="Magnuson J."/>
            <person name="Maillard F."/>
            <person name="Murat C."/>
            <person name="Nolan M."/>
            <person name="Ohm R.A."/>
            <person name="Pangilinan J."/>
            <person name="Pereira M.F."/>
            <person name="Perotto S."/>
            <person name="Peter M."/>
            <person name="Pfister S."/>
            <person name="Riley R."/>
            <person name="Sitrit Y."/>
            <person name="Stielow J.B."/>
            <person name="Szollosi G."/>
            <person name="Zifcakova L."/>
            <person name="Stursova M."/>
            <person name="Spatafora J.W."/>
            <person name="Tedersoo L."/>
            <person name="Vaario L.M."/>
            <person name="Yamada A."/>
            <person name="Yan M."/>
            <person name="Wang P."/>
            <person name="Xu J."/>
            <person name="Bruns T."/>
            <person name="Baldrian P."/>
            <person name="Vilgalys R."/>
            <person name="Dunand C."/>
            <person name="Henrissat B."/>
            <person name="Grigoriev I.V."/>
            <person name="Hibbett D."/>
            <person name="Nagy L.G."/>
            <person name="Martin F.M."/>
        </authorList>
    </citation>
    <scope>NUCLEOTIDE SEQUENCE</scope>
    <source>
        <strain evidence="2">Prilba</strain>
    </source>
</reference>
<evidence type="ECO:0000256" key="1">
    <source>
        <dbReference type="SAM" id="MobiDB-lite"/>
    </source>
</evidence>
<dbReference type="Proteomes" id="UP000759537">
    <property type="component" value="Unassembled WGS sequence"/>
</dbReference>
<feature type="region of interest" description="Disordered" evidence="1">
    <location>
        <begin position="163"/>
        <end position="195"/>
    </location>
</feature>
<protein>
    <submittedName>
        <fullName evidence="2">Uncharacterized protein</fullName>
    </submittedName>
</protein>
<feature type="region of interest" description="Disordered" evidence="1">
    <location>
        <begin position="1"/>
        <end position="115"/>
    </location>
</feature>
<feature type="compositionally biased region" description="Low complexity" evidence="1">
    <location>
        <begin position="48"/>
        <end position="65"/>
    </location>
</feature>
<keyword evidence="3" id="KW-1185">Reference proteome</keyword>
<evidence type="ECO:0000313" key="2">
    <source>
        <dbReference type="EMBL" id="KAF8483935.1"/>
    </source>
</evidence>
<gene>
    <name evidence="2" type="ORF">DFH94DRAFT_851775</name>
</gene>
<dbReference type="AlphaFoldDB" id="A0A9P5TC17"/>
<sequence length="227" mass="24119">MVPHATPEATTSSCTLIRDVDARAAADAEPDVADSESQSSSYPDEPPMSDLLSPLSPLSPMWDLSLNDDDTRPASIEEVPTLLSRPLVSPLPRLPAPGLQDTEGDRMTLPSGSDATIRDLDSKVESQCGQIRPFIVPPDGLSSASSAMFQTSFPSPILDGLPSDGFLGHSRQRSEGKRSLTGSEACTFSQSSPFSPPLLLRRRISLPPPSPELLPTDTLDALVSVAE</sequence>
<proteinExistence type="predicted"/>
<organism evidence="2 3">
    <name type="scientific">Russula ochroleuca</name>
    <dbReference type="NCBI Taxonomy" id="152965"/>
    <lineage>
        <taxon>Eukaryota</taxon>
        <taxon>Fungi</taxon>
        <taxon>Dikarya</taxon>
        <taxon>Basidiomycota</taxon>
        <taxon>Agaricomycotina</taxon>
        <taxon>Agaricomycetes</taxon>
        <taxon>Russulales</taxon>
        <taxon>Russulaceae</taxon>
        <taxon>Russula</taxon>
    </lineage>
</organism>
<dbReference type="OrthoDB" id="10479787at2759"/>
<dbReference type="EMBL" id="WHVB01000004">
    <property type="protein sequence ID" value="KAF8483935.1"/>
    <property type="molecule type" value="Genomic_DNA"/>
</dbReference>
<evidence type="ECO:0000313" key="3">
    <source>
        <dbReference type="Proteomes" id="UP000759537"/>
    </source>
</evidence>
<comment type="caution">
    <text evidence="2">The sequence shown here is derived from an EMBL/GenBank/DDBJ whole genome shotgun (WGS) entry which is preliminary data.</text>
</comment>
<name>A0A9P5TC17_9AGAM</name>
<reference evidence="2" key="1">
    <citation type="submission" date="2019-10" db="EMBL/GenBank/DDBJ databases">
        <authorList>
            <consortium name="DOE Joint Genome Institute"/>
            <person name="Kuo A."/>
            <person name="Miyauchi S."/>
            <person name="Kiss E."/>
            <person name="Drula E."/>
            <person name="Kohler A."/>
            <person name="Sanchez-Garcia M."/>
            <person name="Andreopoulos B."/>
            <person name="Barry K.W."/>
            <person name="Bonito G."/>
            <person name="Buee M."/>
            <person name="Carver A."/>
            <person name="Chen C."/>
            <person name="Cichocki N."/>
            <person name="Clum A."/>
            <person name="Culley D."/>
            <person name="Crous P.W."/>
            <person name="Fauchery L."/>
            <person name="Girlanda M."/>
            <person name="Hayes R."/>
            <person name="Keri Z."/>
            <person name="LaButti K."/>
            <person name="Lipzen A."/>
            <person name="Lombard V."/>
            <person name="Magnuson J."/>
            <person name="Maillard F."/>
            <person name="Morin E."/>
            <person name="Murat C."/>
            <person name="Nolan M."/>
            <person name="Ohm R."/>
            <person name="Pangilinan J."/>
            <person name="Pereira M."/>
            <person name="Perotto S."/>
            <person name="Peter M."/>
            <person name="Riley R."/>
            <person name="Sitrit Y."/>
            <person name="Stielow B."/>
            <person name="Szollosi G."/>
            <person name="Zifcakova L."/>
            <person name="Stursova M."/>
            <person name="Spatafora J.W."/>
            <person name="Tedersoo L."/>
            <person name="Vaario L.-M."/>
            <person name="Yamada A."/>
            <person name="Yan M."/>
            <person name="Wang P."/>
            <person name="Xu J."/>
            <person name="Bruns T."/>
            <person name="Baldrian P."/>
            <person name="Vilgalys R."/>
            <person name="Henrissat B."/>
            <person name="Grigoriev I.V."/>
            <person name="Hibbett D."/>
            <person name="Nagy L.G."/>
            <person name="Martin F.M."/>
        </authorList>
    </citation>
    <scope>NUCLEOTIDE SEQUENCE</scope>
    <source>
        <strain evidence="2">Prilba</strain>
    </source>
</reference>
<feature type="compositionally biased region" description="Low complexity" evidence="1">
    <location>
        <begin position="79"/>
        <end position="91"/>
    </location>
</feature>